<reference evidence="1" key="1">
    <citation type="submission" date="2023-08" db="EMBL/GenBank/DDBJ databases">
        <title>A de novo genome assembly of Solanum verrucosum Schlechtendal, a Mexican diploid species geographically isolated from the other diploid A-genome species in potato relatives.</title>
        <authorList>
            <person name="Hosaka K."/>
        </authorList>
    </citation>
    <scope>NUCLEOTIDE SEQUENCE</scope>
    <source>
        <tissue evidence="1">Young leaves</tissue>
    </source>
</reference>
<dbReference type="Proteomes" id="UP001234989">
    <property type="component" value="Chromosome 4"/>
</dbReference>
<organism evidence="1 2">
    <name type="scientific">Solanum verrucosum</name>
    <dbReference type="NCBI Taxonomy" id="315347"/>
    <lineage>
        <taxon>Eukaryota</taxon>
        <taxon>Viridiplantae</taxon>
        <taxon>Streptophyta</taxon>
        <taxon>Embryophyta</taxon>
        <taxon>Tracheophyta</taxon>
        <taxon>Spermatophyta</taxon>
        <taxon>Magnoliopsida</taxon>
        <taxon>eudicotyledons</taxon>
        <taxon>Gunneridae</taxon>
        <taxon>Pentapetalae</taxon>
        <taxon>asterids</taxon>
        <taxon>lamiids</taxon>
        <taxon>Solanales</taxon>
        <taxon>Solanaceae</taxon>
        <taxon>Solanoideae</taxon>
        <taxon>Solaneae</taxon>
        <taxon>Solanum</taxon>
    </lineage>
</organism>
<accession>A0AAF0QQR1</accession>
<proteinExistence type="predicted"/>
<evidence type="ECO:0000313" key="1">
    <source>
        <dbReference type="EMBL" id="WMV24289.1"/>
    </source>
</evidence>
<protein>
    <submittedName>
        <fullName evidence="1">Uncharacterized protein</fullName>
    </submittedName>
</protein>
<evidence type="ECO:0000313" key="2">
    <source>
        <dbReference type="Proteomes" id="UP001234989"/>
    </source>
</evidence>
<gene>
    <name evidence="1" type="ORF">MTR67_017674</name>
</gene>
<keyword evidence="2" id="KW-1185">Reference proteome</keyword>
<sequence length="12" mass="1437">MDSQFVLQIRLS</sequence>
<name>A0AAF0QQR1_SOLVR</name>
<dbReference type="EMBL" id="CP133615">
    <property type="protein sequence ID" value="WMV24289.1"/>
    <property type="molecule type" value="Genomic_DNA"/>
</dbReference>